<sequence length="73" mass="8381">MHFLFLLFWDRPLSCVERDKRGQVEGIRLYASDISSSLLPLLKRKNSLFKLFASGQVNLFSEGIMLEGFTLSL</sequence>
<reference evidence="1 2" key="1">
    <citation type="journal article" date="2002" name="Genome Res.">
        <title>The genome of Methanosarcina acetivorans reveals extensive metabolic and physiological diversity.</title>
        <authorList>
            <person name="Galagan J.E."/>
            <person name="Nusbaum C."/>
            <person name="Roy A."/>
            <person name="Endrizzi M.G."/>
            <person name="Macdonald P."/>
            <person name="FitzHugh W."/>
            <person name="Calvo S."/>
            <person name="Engels R."/>
            <person name="Smirnov S."/>
            <person name="Atnoor D."/>
            <person name="Brown A."/>
            <person name="Allen N."/>
            <person name="Naylor J."/>
            <person name="Stange-Thomann N."/>
            <person name="DeArellano K."/>
            <person name="Johnson R."/>
            <person name="Linton L."/>
            <person name="McEwan P."/>
            <person name="McKernan K."/>
            <person name="Talamas J."/>
            <person name="Tirrell A."/>
            <person name="Ye W."/>
            <person name="Zimmer A."/>
            <person name="Barber R.D."/>
            <person name="Cann I."/>
            <person name="Graham D.E."/>
            <person name="Grahame D.A."/>
            <person name="Guss A."/>
            <person name="Hedderich R."/>
            <person name="Ingram-Smith C."/>
            <person name="Kuettner C.H."/>
            <person name="Krzycki J.A."/>
            <person name="Leigh J.A."/>
            <person name="Li W."/>
            <person name="Liu J."/>
            <person name="Mukhopadhyay B."/>
            <person name="Reeve J.N."/>
            <person name="Smith K."/>
            <person name="Springer T.A."/>
            <person name="Umayam L.A."/>
            <person name="White O."/>
            <person name="White R.H."/>
            <person name="de Macario E.C."/>
            <person name="Ferry J.G."/>
            <person name="Jarrell K.F."/>
            <person name="Jing H."/>
            <person name="Macario A.J.L."/>
            <person name="Paulsen I."/>
            <person name="Pritchett M."/>
            <person name="Sowers K.R."/>
            <person name="Swanson R.V."/>
            <person name="Zinder S.H."/>
            <person name="Lander E."/>
            <person name="Metcalf W.W."/>
            <person name="Birren B."/>
        </authorList>
    </citation>
    <scope>NUCLEOTIDE SEQUENCE [LARGE SCALE GENOMIC DNA]</scope>
    <source>
        <strain evidence="2">ATCC 35395 / DSM 2834 / JCM 12185 / C2A</strain>
    </source>
</reference>
<dbReference type="HOGENOM" id="CLU_2695722_0_0_2"/>
<dbReference type="KEGG" id="mac:MA_3518"/>
<keyword evidence="2" id="KW-1185">Reference proteome</keyword>
<evidence type="ECO:0000313" key="2">
    <source>
        <dbReference type="Proteomes" id="UP000002487"/>
    </source>
</evidence>
<dbReference type="AlphaFoldDB" id="Q8TK96"/>
<proteinExistence type="predicted"/>
<name>Q8TK96_METAC</name>
<evidence type="ECO:0000313" key="1">
    <source>
        <dbReference type="EMBL" id="AAM06881.1"/>
    </source>
</evidence>
<dbReference type="EnsemblBacteria" id="AAM06881">
    <property type="protein sequence ID" value="AAM06881"/>
    <property type="gene ID" value="MA_3518"/>
</dbReference>
<accession>Q8TK96</accession>
<protein>
    <submittedName>
        <fullName evidence="1">Uncharacterized protein</fullName>
    </submittedName>
</protein>
<organism evidence="1 2">
    <name type="scientific">Methanosarcina acetivorans (strain ATCC 35395 / DSM 2834 / JCM 12185 / C2A)</name>
    <dbReference type="NCBI Taxonomy" id="188937"/>
    <lineage>
        <taxon>Archaea</taxon>
        <taxon>Methanobacteriati</taxon>
        <taxon>Methanobacteriota</taxon>
        <taxon>Stenosarchaea group</taxon>
        <taxon>Methanomicrobia</taxon>
        <taxon>Methanosarcinales</taxon>
        <taxon>Methanosarcinaceae</taxon>
        <taxon>Methanosarcina</taxon>
    </lineage>
</organism>
<dbReference type="EMBL" id="AE010299">
    <property type="protein sequence ID" value="AAM06881.1"/>
    <property type="molecule type" value="Genomic_DNA"/>
</dbReference>
<dbReference type="Proteomes" id="UP000002487">
    <property type="component" value="Chromosome"/>
</dbReference>
<gene>
    <name evidence="1" type="ordered locus">MA_3518</name>
</gene>
<dbReference type="InParanoid" id="Q8TK96"/>